<accession>A0A517XRZ1</accession>
<name>A0A517XRZ1_9BACT</name>
<dbReference type="RefSeq" id="WP_145237467.1">
    <property type="nucleotide sequence ID" value="NZ_CP036273.1"/>
</dbReference>
<dbReference type="AlphaFoldDB" id="A0A517XRZ1"/>
<gene>
    <name evidence="1" type="ORF">ETAA1_21990</name>
</gene>
<reference evidence="1 2" key="1">
    <citation type="submission" date="2019-02" db="EMBL/GenBank/DDBJ databases">
        <title>Deep-cultivation of Planctomycetes and their phenomic and genomic characterization uncovers novel biology.</title>
        <authorList>
            <person name="Wiegand S."/>
            <person name="Jogler M."/>
            <person name="Boedeker C."/>
            <person name="Pinto D."/>
            <person name="Vollmers J."/>
            <person name="Rivas-Marin E."/>
            <person name="Kohn T."/>
            <person name="Peeters S.H."/>
            <person name="Heuer A."/>
            <person name="Rast P."/>
            <person name="Oberbeckmann S."/>
            <person name="Bunk B."/>
            <person name="Jeske O."/>
            <person name="Meyerdierks A."/>
            <person name="Storesund J.E."/>
            <person name="Kallscheuer N."/>
            <person name="Luecker S."/>
            <person name="Lage O.M."/>
            <person name="Pohl T."/>
            <person name="Merkel B.J."/>
            <person name="Hornburger P."/>
            <person name="Mueller R.-W."/>
            <person name="Bruemmer F."/>
            <person name="Labrenz M."/>
            <person name="Spormann A.M."/>
            <person name="Op den Camp H."/>
            <person name="Overmann J."/>
            <person name="Amann R."/>
            <person name="Jetten M.S.M."/>
            <person name="Mascher T."/>
            <person name="Medema M.H."/>
            <person name="Devos D.P."/>
            <person name="Kaster A.-K."/>
            <person name="Ovreas L."/>
            <person name="Rohde M."/>
            <person name="Galperin M.Y."/>
            <person name="Jogler C."/>
        </authorList>
    </citation>
    <scope>NUCLEOTIDE SEQUENCE [LARGE SCALE GENOMIC DNA]</scope>
    <source>
        <strain evidence="1 2">ETA_A1</strain>
    </source>
</reference>
<evidence type="ECO:0000313" key="1">
    <source>
        <dbReference type="EMBL" id="QDU20253.1"/>
    </source>
</evidence>
<organism evidence="1 2">
    <name type="scientific">Urbifossiella limnaea</name>
    <dbReference type="NCBI Taxonomy" id="2528023"/>
    <lineage>
        <taxon>Bacteria</taxon>
        <taxon>Pseudomonadati</taxon>
        <taxon>Planctomycetota</taxon>
        <taxon>Planctomycetia</taxon>
        <taxon>Gemmatales</taxon>
        <taxon>Gemmataceae</taxon>
        <taxon>Urbifossiella</taxon>
    </lineage>
</organism>
<protein>
    <submittedName>
        <fullName evidence="1">Uncharacterized protein</fullName>
    </submittedName>
</protein>
<keyword evidence="2" id="KW-1185">Reference proteome</keyword>
<dbReference type="EMBL" id="CP036273">
    <property type="protein sequence ID" value="QDU20253.1"/>
    <property type="molecule type" value="Genomic_DNA"/>
</dbReference>
<evidence type="ECO:0000313" key="2">
    <source>
        <dbReference type="Proteomes" id="UP000319576"/>
    </source>
</evidence>
<dbReference type="KEGG" id="uli:ETAA1_21990"/>
<sequence>MLRWLWALVPAAALGCVTNGGSRVGFAPSDHTSPVREALDGVALKSIEKHLVGAGWVPFKSLHGSGGSSTEHSWHTHFACQKPGEFPVTRVWKLPEADYARILTPIRADVLAAVEKTGVEIGTATPVEMTVGDKTTARFEITYVRRGGEVAGVVEGMLGPQIRTSGVVDEFLDLVVRIREWYTR</sequence>
<proteinExistence type="predicted"/>
<dbReference type="PROSITE" id="PS51257">
    <property type="entry name" value="PROKAR_LIPOPROTEIN"/>
    <property type="match status" value="1"/>
</dbReference>
<dbReference type="Proteomes" id="UP000319576">
    <property type="component" value="Chromosome"/>
</dbReference>